<dbReference type="KEGG" id="cmo:103502651"/>
<evidence type="ECO:0000313" key="9">
    <source>
        <dbReference type="Proteomes" id="UP001652600"/>
    </source>
</evidence>
<evidence type="ECO:0000256" key="4">
    <source>
        <dbReference type="ARBA" id="ARBA00022679"/>
    </source>
</evidence>
<dbReference type="Pfam" id="PF01697">
    <property type="entry name" value="Glyco_transf_92"/>
    <property type="match status" value="1"/>
</dbReference>
<reference evidence="10" key="1">
    <citation type="submission" date="2025-08" db="UniProtKB">
        <authorList>
            <consortium name="RefSeq"/>
        </authorList>
    </citation>
    <scope>IDENTIFICATION</scope>
    <source>
        <tissue evidence="10">Stem</tissue>
    </source>
</reference>
<evidence type="ECO:0000256" key="6">
    <source>
        <dbReference type="ARBA" id="ARBA00022989"/>
    </source>
</evidence>
<dbReference type="InterPro" id="IPR008166">
    <property type="entry name" value="Glyco_transf_92"/>
</dbReference>
<dbReference type="AlphaFoldDB" id="A0A1S3CMN3"/>
<keyword evidence="5" id="KW-0812">Transmembrane</keyword>
<dbReference type="GO" id="GO:0016020">
    <property type="term" value="C:membrane"/>
    <property type="evidence" value="ECO:0007669"/>
    <property type="project" value="UniProtKB-SubCell"/>
</dbReference>
<accession>A0A1S3CMN3</accession>
<dbReference type="SUPFAM" id="SSF53448">
    <property type="entry name" value="Nucleotide-diphospho-sugar transferases"/>
    <property type="match status" value="1"/>
</dbReference>
<dbReference type="InterPro" id="IPR029044">
    <property type="entry name" value="Nucleotide-diphossugar_trans"/>
</dbReference>
<dbReference type="PANTHER" id="PTHR21461">
    <property type="entry name" value="GLYCOSYLTRANSFERASE FAMILY 92 PROTEIN"/>
    <property type="match status" value="1"/>
</dbReference>
<dbReference type="GeneID" id="103502651"/>
<protein>
    <recommendedName>
        <fullName evidence="8">Glycosyltransferase family 92 protein</fullName>
        <ecNumber evidence="8">2.4.1.-</ecNumber>
    </recommendedName>
</protein>
<dbReference type="Gramene" id="MELO3C026529.2.1">
    <property type="protein sequence ID" value="MELO3C026529.2.1"/>
    <property type="gene ID" value="MELO3C026529.2"/>
</dbReference>
<dbReference type="CDD" id="cd00761">
    <property type="entry name" value="Glyco_tranf_GTA_type"/>
    <property type="match status" value="1"/>
</dbReference>
<proteinExistence type="inferred from homology"/>
<keyword evidence="6" id="KW-1133">Transmembrane helix</keyword>
<dbReference type="InParanoid" id="A0A1S3CMN3"/>
<dbReference type="eggNOG" id="ENOG502QTF9">
    <property type="taxonomic scope" value="Eukaryota"/>
</dbReference>
<keyword evidence="7" id="KW-0472">Membrane</keyword>
<dbReference type="PANTHER" id="PTHR21461:SF69">
    <property type="entry name" value="GLYCOSYLTRANSFERASE FAMILY 92 PROTEIN"/>
    <property type="match status" value="1"/>
</dbReference>
<keyword evidence="3 8" id="KW-0328">Glycosyltransferase</keyword>
<comment type="similarity">
    <text evidence="2 8">Belongs to the glycosyltransferase 92 family.</text>
</comment>
<dbReference type="EC" id="2.4.1.-" evidence="8"/>
<evidence type="ECO:0000256" key="5">
    <source>
        <dbReference type="ARBA" id="ARBA00022692"/>
    </source>
</evidence>
<evidence type="ECO:0000256" key="8">
    <source>
        <dbReference type="RuleBase" id="RU366017"/>
    </source>
</evidence>
<evidence type="ECO:0000256" key="2">
    <source>
        <dbReference type="ARBA" id="ARBA00007647"/>
    </source>
</evidence>
<dbReference type="RefSeq" id="XP_008464892.2">
    <property type="nucleotide sequence ID" value="XM_008466670.2"/>
</dbReference>
<evidence type="ECO:0000313" key="10">
    <source>
        <dbReference type="RefSeq" id="XP_008464892.2"/>
    </source>
</evidence>
<sequence>MRRKPRFTGLLFSVAFFFLFVFQLSRKAFFFGSDLNFSSSSSSSSSSSNLLPSRSANSVVHYALHETNPDFPQQLTHRTRHVSSILDPIPTVSLLLPDWEVLLISSIDTPLSSPDSLRDFLCLFQNNATSSANFSGVLDFTGRLTFKCLMPESVRRLRPFLQPLLTKSPDKEFSSSLSSSSPAPELMRWTFFAYEAFETEDDVVLFVKGVNNRQGSNRQPTDLNCVFGDGDGAVRTAVTSSVQEVFRCRHPNLTTRDDHDKFKVTLEILDARGKNILVPSVAYYSPRRSGSGSGDGGGLVKTEAQSMICACTMVYNVGKFLREWVMYYSRIGVEKFILYDNGSDDEISAVAKGLKQEGYNIEIVFWIWPKTQEAGFSHSVEYSKKSCKWMMFVDIDEFVFSPSWLNSLKPSKNMLKSLLPTQNSGIGMITVMCNDYGPSDRISHPVEGVTQGYNCRRKIEERHKSIVLLDAVDRSLLNVIHHFKLRKEFQSKQMRLEEAVVNHYKYQAWPEFRMKFRRRVSAYVVDWKDSANPTSKDRAPGLGNRAVEPPEWPRKFCEVRDDRLRLLTQRWFGFETADGYRMAWQSL</sequence>
<keyword evidence="9" id="KW-1185">Reference proteome</keyword>
<dbReference type="GO" id="GO:0016757">
    <property type="term" value="F:glycosyltransferase activity"/>
    <property type="evidence" value="ECO:0007669"/>
    <property type="project" value="UniProtKB-UniRule"/>
</dbReference>
<organism evidence="9 10">
    <name type="scientific">Cucumis melo</name>
    <name type="common">Muskmelon</name>
    <dbReference type="NCBI Taxonomy" id="3656"/>
    <lineage>
        <taxon>Eukaryota</taxon>
        <taxon>Viridiplantae</taxon>
        <taxon>Streptophyta</taxon>
        <taxon>Embryophyta</taxon>
        <taxon>Tracheophyta</taxon>
        <taxon>Spermatophyta</taxon>
        <taxon>Magnoliopsida</taxon>
        <taxon>eudicotyledons</taxon>
        <taxon>Gunneridae</taxon>
        <taxon>Pentapetalae</taxon>
        <taxon>rosids</taxon>
        <taxon>fabids</taxon>
        <taxon>Cucurbitales</taxon>
        <taxon>Cucurbitaceae</taxon>
        <taxon>Benincaseae</taxon>
        <taxon>Cucumis</taxon>
    </lineage>
</organism>
<comment type="subcellular location">
    <subcellularLocation>
        <location evidence="1">Membrane</location>
        <topology evidence="1">Single-pass membrane protein</topology>
    </subcellularLocation>
</comment>
<keyword evidence="4 8" id="KW-0808">Transferase</keyword>
<gene>
    <name evidence="10" type="primary">LOC103502651</name>
</gene>
<evidence type="ECO:0000256" key="3">
    <source>
        <dbReference type="ARBA" id="ARBA00022676"/>
    </source>
</evidence>
<name>A0A1S3CMN3_CUCME</name>
<dbReference type="GO" id="GO:0005737">
    <property type="term" value="C:cytoplasm"/>
    <property type="evidence" value="ECO:0007669"/>
    <property type="project" value="TreeGrafter"/>
</dbReference>
<dbReference type="Proteomes" id="UP001652600">
    <property type="component" value="Chromosome 3"/>
</dbReference>
<evidence type="ECO:0000256" key="7">
    <source>
        <dbReference type="ARBA" id="ARBA00023136"/>
    </source>
</evidence>
<evidence type="ECO:0000256" key="1">
    <source>
        <dbReference type="ARBA" id="ARBA00004167"/>
    </source>
</evidence>